<sequence>MSFVLHGHMPGLVGTCRGILATTCLTRVTTLFVLLCSGKEHIEKLRKVFEKRAAEEKSATTMNLREFQEAMGDVGIDLTSDLGKLLAGPLFSAFDTDGESEVSFKEFVKGIAALTTGSLEERMRLAFDILDANHDHVLSREELVGGIGSIARALAAGNSKAAPAGAAAELGLPFETPEEADVAAFVDELLKSHGSDGQLTLAQFLEASEVHPLLTQVQKSFVGK</sequence>
<keyword evidence="4" id="KW-0677">Repeat</keyword>
<dbReference type="PANTHER" id="PTHR23055">
    <property type="entry name" value="CALCIUM BINDING PROTEINS"/>
    <property type="match status" value="1"/>
</dbReference>
<keyword evidence="5" id="KW-0106">Calcium</keyword>
<evidence type="ECO:0000256" key="4">
    <source>
        <dbReference type="ARBA" id="ARBA00022737"/>
    </source>
</evidence>
<protein>
    <recommendedName>
        <fullName evidence="7">EF-hand domain-containing protein</fullName>
    </recommendedName>
</protein>
<evidence type="ECO:0000256" key="5">
    <source>
        <dbReference type="ARBA" id="ARBA00022837"/>
    </source>
</evidence>
<evidence type="ECO:0000256" key="1">
    <source>
        <dbReference type="ARBA" id="ARBA00006049"/>
    </source>
</evidence>
<feature type="domain" description="EF-hand" evidence="7">
    <location>
        <begin position="90"/>
        <end position="117"/>
    </location>
</feature>
<keyword evidence="2" id="KW-0519">Myristate</keyword>
<dbReference type="Proteomes" id="UP000660262">
    <property type="component" value="Unassembled WGS sequence"/>
</dbReference>
<evidence type="ECO:0000256" key="3">
    <source>
        <dbReference type="ARBA" id="ARBA00022723"/>
    </source>
</evidence>
<evidence type="ECO:0000313" key="8">
    <source>
        <dbReference type="EMBL" id="GHP02074.1"/>
    </source>
</evidence>
<dbReference type="PRINTS" id="PR00450">
    <property type="entry name" value="RECOVERIN"/>
</dbReference>
<accession>A0A830H4V8</accession>
<reference evidence="8" key="1">
    <citation type="submission" date="2020-10" db="EMBL/GenBank/DDBJ databases">
        <title>Unveiling of a novel bifunctional photoreceptor, Dualchrome1, isolated from a cosmopolitan green alga.</title>
        <authorList>
            <person name="Suzuki S."/>
            <person name="Kawachi M."/>
        </authorList>
    </citation>
    <scope>NUCLEOTIDE SEQUENCE</scope>
    <source>
        <strain evidence="8">NIES 2893</strain>
    </source>
</reference>
<organism evidence="8 9">
    <name type="scientific">Pycnococcus provasolii</name>
    <dbReference type="NCBI Taxonomy" id="41880"/>
    <lineage>
        <taxon>Eukaryota</taxon>
        <taxon>Viridiplantae</taxon>
        <taxon>Chlorophyta</taxon>
        <taxon>Pseudoscourfieldiophyceae</taxon>
        <taxon>Pseudoscourfieldiales</taxon>
        <taxon>Pycnococcaceae</taxon>
        <taxon>Pycnococcus</taxon>
    </lineage>
</organism>
<dbReference type="InterPro" id="IPR018247">
    <property type="entry name" value="EF_Hand_1_Ca_BS"/>
</dbReference>
<dbReference type="InterPro" id="IPR028846">
    <property type="entry name" value="Recoverin"/>
</dbReference>
<dbReference type="SMART" id="SM00054">
    <property type="entry name" value="EFh"/>
    <property type="match status" value="2"/>
</dbReference>
<comment type="caution">
    <text evidence="8">The sequence shown here is derived from an EMBL/GenBank/DDBJ whole genome shotgun (WGS) entry which is preliminary data.</text>
</comment>
<evidence type="ECO:0000259" key="7">
    <source>
        <dbReference type="PROSITE" id="PS50222"/>
    </source>
</evidence>
<dbReference type="AlphaFoldDB" id="A0A830H4V8"/>
<feature type="domain" description="EF-hand" evidence="7">
    <location>
        <begin position="118"/>
        <end position="153"/>
    </location>
</feature>
<evidence type="ECO:0000256" key="6">
    <source>
        <dbReference type="ARBA" id="ARBA00023288"/>
    </source>
</evidence>
<dbReference type="PROSITE" id="PS50222">
    <property type="entry name" value="EF_HAND_2"/>
    <property type="match status" value="2"/>
</dbReference>
<dbReference type="Gene3D" id="1.10.238.10">
    <property type="entry name" value="EF-hand"/>
    <property type="match status" value="1"/>
</dbReference>
<dbReference type="OrthoDB" id="191686at2759"/>
<dbReference type="EMBL" id="BNJQ01000002">
    <property type="protein sequence ID" value="GHP02074.1"/>
    <property type="molecule type" value="Genomic_DNA"/>
</dbReference>
<proteinExistence type="inferred from homology"/>
<comment type="similarity">
    <text evidence="1">Belongs to the recoverin family.</text>
</comment>
<dbReference type="GO" id="GO:0005509">
    <property type="term" value="F:calcium ion binding"/>
    <property type="evidence" value="ECO:0007669"/>
    <property type="project" value="InterPro"/>
</dbReference>
<evidence type="ECO:0000313" key="9">
    <source>
        <dbReference type="Proteomes" id="UP000660262"/>
    </source>
</evidence>
<dbReference type="SUPFAM" id="SSF47473">
    <property type="entry name" value="EF-hand"/>
    <property type="match status" value="1"/>
</dbReference>
<dbReference type="PROSITE" id="PS00018">
    <property type="entry name" value="EF_HAND_1"/>
    <property type="match status" value="1"/>
</dbReference>
<name>A0A830H4V8_9CHLO</name>
<keyword evidence="9" id="KW-1185">Reference proteome</keyword>
<gene>
    <name evidence="8" type="ORF">PPROV_000083000</name>
</gene>
<keyword evidence="3" id="KW-0479">Metal-binding</keyword>
<dbReference type="InterPro" id="IPR011992">
    <property type="entry name" value="EF-hand-dom_pair"/>
</dbReference>
<dbReference type="InterPro" id="IPR002048">
    <property type="entry name" value="EF_hand_dom"/>
</dbReference>
<keyword evidence="6" id="KW-0449">Lipoprotein</keyword>
<evidence type="ECO:0000256" key="2">
    <source>
        <dbReference type="ARBA" id="ARBA00022707"/>
    </source>
</evidence>
<dbReference type="PANTHER" id="PTHR23055:SF178">
    <property type="entry name" value="NEUROCALCIN HOMOLOG"/>
    <property type="match status" value="1"/>
</dbReference>